<sequence length="26" mass="2996">MRRSRAVQHSSATMHAAQRREEEPSS</sequence>
<gene>
    <name evidence="2" type="ORF">DSJ38_15870</name>
</gene>
<organism evidence="2 3">
    <name type="scientific">Mycobacterium tuberculosis</name>
    <dbReference type="NCBI Taxonomy" id="1773"/>
    <lineage>
        <taxon>Bacteria</taxon>
        <taxon>Bacillati</taxon>
        <taxon>Actinomycetota</taxon>
        <taxon>Actinomycetes</taxon>
        <taxon>Mycobacteriales</taxon>
        <taxon>Mycobacteriaceae</taxon>
        <taxon>Mycobacterium</taxon>
        <taxon>Mycobacterium tuberculosis complex</taxon>
    </lineage>
</organism>
<feature type="non-terminal residue" evidence="2">
    <location>
        <position position="26"/>
    </location>
</feature>
<name>A0ABD7H6R2_MYCTX</name>
<reference evidence="2 3" key="1">
    <citation type="journal article" date="2017" name="N. Engl. J. Med.">
        <title>Transmission of Extensively Drug-Resistant Tuberculosis in South Africa.</title>
        <authorList>
            <person name="Shah N.S."/>
            <person name="Auld S.C."/>
            <person name="Brust J.C."/>
            <person name="Mathema B."/>
            <person name="Ismail N."/>
            <person name="Moodley P."/>
            <person name="Mlisana K."/>
            <person name="Allana S."/>
            <person name="Campbell A."/>
            <person name="Mthiyane T."/>
            <person name="Morris N."/>
            <person name="Mpangase P."/>
            <person name="van der Meulen H."/>
            <person name="Omar S.V."/>
            <person name="Brown T.S."/>
            <person name="Narechania A."/>
            <person name="Shaskina E."/>
            <person name="Kapwata T."/>
            <person name="Kreiswirth B."/>
            <person name="Gandhi N.R."/>
        </authorList>
    </citation>
    <scope>NUCLEOTIDE SEQUENCE [LARGE SCALE GENOMIC DNA]</scope>
    <source>
        <strain evidence="2 3">32301_S10</strain>
    </source>
</reference>
<evidence type="ECO:0000313" key="3">
    <source>
        <dbReference type="Proteomes" id="UP000256381"/>
    </source>
</evidence>
<accession>A0ABD7H6R2</accession>
<dbReference type="AlphaFoldDB" id="A0ABD7H6R2"/>
<dbReference type="Proteomes" id="UP000256381">
    <property type="component" value="Unassembled WGS sequence"/>
</dbReference>
<evidence type="ECO:0000256" key="1">
    <source>
        <dbReference type="SAM" id="MobiDB-lite"/>
    </source>
</evidence>
<feature type="region of interest" description="Disordered" evidence="1">
    <location>
        <begin position="1"/>
        <end position="26"/>
    </location>
</feature>
<comment type="caution">
    <text evidence="2">The sequence shown here is derived from an EMBL/GenBank/DDBJ whole genome shotgun (WGS) entry which is preliminary data.</text>
</comment>
<protein>
    <submittedName>
        <fullName evidence="2">Gamma-glutamylcyclotransferase</fullName>
    </submittedName>
</protein>
<evidence type="ECO:0000313" key="2">
    <source>
        <dbReference type="EMBL" id="REQ49799.1"/>
    </source>
</evidence>
<dbReference type="EMBL" id="QTBD01000178">
    <property type="protein sequence ID" value="REQ49799.1"/>
    <property type="molecule type" value="Genomic_DNA"/>
</dbReference>
<proteinExistence type="predicted"/>